<dbReference type="AlphaFoldDB" id="A0A832TQ97"/>
<proteinExistence type="predicted"/>
<dbReference type="RefSeq" id="WP_010979629.1">
    <property type="nucleotide sequence ID" value="NZ_BAABQO010000003.1"/>
</dbReference>
<organism evidence="1 2">
    <name type="scientific">Sulfurisphaera tokodaii</name>
    <dbReference type="NCBI Taxonomy" id="111955"/>
    <lineage>
        <taxon>Archaea</taxon>
        <taxon>Thermoproteota</taxon>
        <taxon>Thermoprotei</taxon>
        <taxon>Sulfolobales</taxon>
        <taxon>Sulfolobaceae</taxon>
        <taxon>Sulfurisphaera</taxon>
    </lineage>
</organism>
<accession>A0A832TQ97</accession>
<reference evidence="1" key="1">
    <citation type="journal article" date="2020" name="bioRxiv">
        <title>A rank-normalized archaeal taxonomy based on genome phylogeny resolves widespread incomplete and uneven classifications.</title>
        <authorList>
            <person name="Rinke C."/>
            <person name="Chuvochina M."/>
            <person name="Mussig A.J."/>
            <person name="Chaumeil P.-A."/>
            <person name="Waite D.W."/>
            <person name="Whitman W.B."/>
            <person name="Parks D.H."/>
            <person name="Hugenholtz P."/>
        </authorList>
    </citation>
    <scope>NUCLEOTIDE SEQUENCE</scope>
    <source>
        <strain evidence="1">UBA8838</strain>
    </source>
</reference>
<protein>
    <submittedName>
        <fullName evidence="1">Uncharacterized protein</fullName>
    </submittedName>
</protein>
<gene>
    <name evidence="1" type="ORF">HA332_03910</name>
</gene>
<dbReference type="EMBL" id="DUJO01000019">
    <property type="protein sequence ID" value="HII73528.1"/>
    <property type="molecule type" value="Genomic_DNA"/>
</dbReference>
<evidence type="ECO:0000313" key="2">
    <source>
        <dbReference type="Proteomes" id="UP000646844"/>
    </source>
</evidence>
<dbReference type="GeneID" id="1459615"/>
<evidence type="ECO:0000313" key="1">
    <source>
        <dbReference type="EMBL" id="HII73528.1"/>
    </source>
</evidence>
<comment type="caution">
    <text evidence="1">The sequence shown here is derived from an EMBL/GenBank/DDBJ whole genome shotgun (WGS) entry which is preliminary data.</text>
</comment>
<name>A0A832TQ97_9CREN</name>
<dbReference type="Proteomes" id="UP000646844">
    <property type="component" value="Unassembled WGS sequence"/>
</dbReference>
<sequence length="131" mass="15193">MTDECRLSSRFNMCIILDLDRIVSSEKHADLLLICNEVVIVIEETRSMKSYDIEQVVQTLNDVKNNKKRYDIPIDPSKFIGIIHSSKKFDPIAVKYLSKKTGKGFIIDKAECCDILIKKIEQILYNRRINL</sequence>